<evidence type="ECO:0000256" key="12">
    <source>
        <dbReference type="ARBA" id="ARBA00023027"/>
    </source>
</evidence>
<geneLocation type="mitochondrion" evidence="21"/>
<feature type="transmembrane region" description="Helical" evidence="17">
    <location>
        <begin position="6"/>
        <end position="24"/>
    </location>
</feature>
<feature type="transmembrane region" description="Helical" evidence="17">
    <location>
        <begin position="449"/>
        <end position="467"/>
    </location>
</feature>
<dbReference type="InterPro" id="IPR010934">
    <property type="entry name" value="NADH_DH_su5_C"/>
</dbReference>
<evidence type="ECO:0000259" key="20">
    <source>
        <dbReference type="Pfam" id="PF06455"/>
    </source>
</evidence>
<keyword evidence="13 17" id="KW-0830">Ubiquinone</keyword>
<keyword evidence="7 17" id="KW-0812">Transmembrane</keyword>
<comment type="subcellular location">
    <subcellularLocation>
        <location evidence="2">Mitochondrion inner membrane</location>
        <topology evidence="2">Multi-pass membrane protein</topology>
    </subcellularLocation>
</comment>
<evidence type="ECO:0000259" key="19">
    <source>
        <dbReference type="Pfam" id="PF00662"/>
    </source>
</evidence>
<gene>
    <name evidence="21" type="primary">nad5</name>
</gene>
<feature type="transmembrane region" description="Helical" evidence="17">
    <location>
        <begin position="85"/>
        <end position="101"/>
    </location>
</feature>
<dbReference type="InterPro" id="IPR003945">
    <property type="entry name" value="NU5C-like"/>
</dbReference>
<feature type="domain" description="NADH dehydrogenase subunit 5 C-terminal" evidence="20">
    <location>
        <begin position="419"/>
        <end position="614"/>
    </location>
</feature>
<dbReference type="RefSeq" id="YP_010248523.1">
    <property type="nucleotide sequence ID" value="NC_060318.1"/>
</dbReference>
<dbReference type="PANTHER" id="PTHR42829:SF2">
    <property type="entry name" value="NADH-UBIQUINONE OXIDOREDUCTASE CHAIN 5"/>
    <property type="match status" value="1"/>
</dbReference>
<evidence type="ECO:0000256" key="1">
    <source>
        <dbReference type="ARBA" id="ARBA00003257"/>
    </source>
</evidence>
<evidence type="ECO:0000256" key="17">
    <source>
        <dbReference type="RuleBase" id="RU003404"/>
    </source>
</evidence>
<evidence type="ECO:0000256" key="16">
    <source>
        <dbReference type="ARBA" id="ARBA00049551"/>
    </source>
</evidence>
<evidence type="ECO:0000256" key="9">
    <source>
        <dbReference type="ARBA" id="ARBA00022967"/>
    </source>
</evidence>
<reference evidence="21" key="1">
    <citation type="journal article" date="2021" name="Commun. Biol.">
        <title>Genomic insights into the host specific adaptation of the Pneumocystis genus.</title>
        <authorList>
            <person name="Cisse O.H."/>
            <person name="Ma L."/>
            <person name="Dekker J.P."/>
            <person name="Khil P.P."/>
            <person name="Youn J.-H."/>
            <person name="Brenchley J.M."/>
            <person name="Blair R."/>
            <person name="Pahar B."/>
            <person name="Chabe M."/>
            <person name="Van Rompay K.K.A."/>
            <person name="Keesler R."/>
            <person name="Sukura A."/>
            <person name="Hirsch V."/>
            <person name="Kutty G."/>
            <person name="Liu Y."/>
            <person name="Peng L."/>
            <person name="Chen J."/>
            <person name="Song J."/>
            <person name="Weissenbacher-Lang C."/>
            <person name="Xu J."/>
            <person name="Upham N.S."/>
            <person name="Stajich J.E."/>
            <person name="Cuomo C.A."/>
            <person name="Cushion M.T."/>
            <person name="Kovacs J.A."/>
        </authorList>
    </citation>
    <scope>NUCLEOTIDE SEQUENCE</scope>
    <source>
        <strain evidence="21">2A/95-19#1A</strain>
    </source>
</reference>
<evidence type="ECO:0000256" key="11">
    <source>
        <dbReference type="ARBA" id="ARBA00022989"/>
    </source>
</evidence>
<comment type="catalytic activity">
    <reaction evidence="16 17">
        <text>a ubiquinone + NADH + 5 H(+)(in) = a ubiquinol + NAD(+) + 4 H(+)(out)</text>
        <dbReference type="Rhea" id="RHEA:29091"/>
        <dbReference type="Rhea" id="RHEA-COMP:9565"/>
        <dbReference type="Rhea" id="RHEA-COMP:9566"/>
        <dbReference type="ChEBI" id="CHEBI:15378"/>
        <dbReference type="ChEBI" id="CHEBI:16389"/>
        <dbReference type="ChEBI" id="CHEBI:17976"/>
        <dbReference type="ChEBI" id="CHEBI:57540"/>
        <dbReference type="ChEBI" id="CHEBI:57945"/>
        <dbReference type="EC" id="7.1.1.2"/>
    </reaction>
</comment>
<dbReference type="GO" id="GO:0008137">
    <property type="term" value="F:NADH dehydrogenase (ubiquinone) activity"/>
    <property type="evidence" value="ECO:0007669"/>
    <property type="project" value="UniProtKB-EC"/>
</dbReference>
<dbReference type="GO" id="GO:0015990">
    <property type="term" value="P:electron transport coupled proton transport"/>
    <property type="evidence" value="ECO:0007669"/>
    <property type="project" value="TreeGrafter"/>
</dbReference>
<feature type="transmembrane region" description="Helical" evidence="17">
    <location>
        <begin position="36"/>
        <end position="65"/>
    </location>
</feature>
<keyword evidence="5 17" id="KW-0813">Transport</keyword>
<protein>
    <recommendedName>
        <fullName evidence="4 17">NADH-ubiquinone oxidoreductase chain 5</fullName>
        <ecNumber evidence="3 17">7.1.1.2</ecNumber>
    </recommendedName>
</protein>
<dbReference type="PANTHER" id="PTHR42829">
    <property type="entry name" value="NADH-UBIQUINONE OXIDOREDUCTASE CHAIN 5"/>
    <property type="match status" value="1"/>
</dbReference>
<keyword evidence="14 17" id="KW-0496">Mitochondrion</keyword>
<evidence type="ECO:0000256" key="4">
    <source>
        <dbReference type="ARBA" id="ARBA00021096"/>
    </source>
</evidence>
<feature type="transmembrane region" description="Helical" evidence="17">
    <location>
        <begin position="203"/>
        <end position="222"/>
    </location>
</feature>
<feature type="transmembrane region" description="Helical" evidence="17">
    <location>
        <begin position="301"/>
        <end position="319"/>
    </location>
</feature>
<evidence type="ECO:0000256" key="2">
    <source>
        <dbReference type="ARBA" id="ARBA00004448"/>
    </source>
</evidence>
<feature type="domain" description="NADH-Ubiquinone oxidoreductase (complex I) chain 5 N-terminal" evidence="19">
    <location>
        <begin position="64"/>
        <end position="114"/>
    </location>
</feature>
<keyword evidence="12 17" id="KW-0520">NAD</keyword>
<keyword evidence="15 17" id="KW-0472">Membrane</keyword>
<evidence type="ECO:0000256" key="7">
    <source>
        <dbReference type="ARBA" id="ARBA00022692"/>
    </source>
</evidence>
<dbReference type="InterPro" id="IPR001750">
    <property type="entry name" value="ND/Mrp_TM"/>
</dbReference>
<feature type="transmembrane region" description="Helical" evidence="17">
    <location>
        <begin position="113"/>
        <end position="129"/>
    </location>
</feature>
<dbReference type="EC" id="7.1.1.2" evidence="3 17"/>
<sequence length="636" mass="72047">MYLTVIVLPLLSSIVVGFLGRKIGVQGTYIISVWSIFLATLLGYLCFYEVVLCQSPVSLCLFHWIGSDSLSLDWEFQFDELTVSMLVPVLTVSSCVHLYSVTYMKTDPHNPRFFSYLSLFTFFMILLVSGDNYLILFMGWEGVGIMSFLLISFWFTRVQAAKSAMSAILYNRVGDLFFIMGMVILLVSVGSLKFSIVYSMVPYLNKTILFLVGICFLLAAMGKSAQLGLHIWLPQAMEGPTPVSALIHAATMVTAGVYLLLRSSPLLEFNSDVLYLIGWLGALTALVSGCIGFFQNDLKRIIAYSTCSQLGMMFVSIGLSEYSLALFHLINHAFFKALLFMSAGVIIHAMNDEQDLRKMGGLRPGMPLTYLFVLIGSLSLMAMPFLTGYYSKDVILEMSFRRIELYFILIFVAVLTSLYSFKIIYYVFISSPNGNKYIYDKVHDVPKGMFLPLFFLSICSIFGGYLTKELFTGLGSSALGNSLFTTWESYIEEIPVFFKLLPVSLSILSVIILFIIYHYALNLSFRSRILNNIYIMCNQRFWFDLLFAKVVQRVISIGYYTSKYLDKGVLEYIGPWGFYKLFTSLTKSISRADTHILRHYMIYMCLGLMSVILIVYSNIEYNLLLIIIISTFLILT</sequence>
<dbReference type="InterPro" id="IPR018393">
    <property type="entry name" value="NADHpl_OxRdtase_5_subgr"/>
</dbReference>
<feature type="transmembrane region" description="Helical" evidence="17">
    <location>
        <begin position="602"/>
        <end position="635"/>
    </location>
</feature>
<dbReference type="GO" id="GO:0003954">
    <property type="term" value="F:NADH dehydrogenase activity"/>
    <property type="evidence" value="ECO:0007669"/>
    <property type="project" value="TreeGrafter"/>
</dbReference>
<organism evidence="21">
    <name type="scientific">Pneumocystis wakefieldiae</name>
    <dbReference type="NCBI Taxonomy" id="38082"/>
    <lineage>
        <taxon>Eukaryota</taxon>
        <taxon>Fungi</taxon>
        <taxon>Dikarya</taxon>
        <taxon>Ascomycota</taxon>
        <taxon>Taphrinomycotina</taxon>
        <taxon>Pneumocystomycetes</taxon>
        <taxon>Pneumocystaceae</taxon>
        <taxon>Pneumocystis</taxon>
    </lineage>
</organism>
<dbReference type="NCBIfam" id="TIGR01974">
    <property type="entry name" value="NDH_I_L"/>
    <property type="match status" value="1"/>
</dbReference>
<dbReference type="Pfam" id="PF06455">
    <property type="entry name" value="NADH5_C"/>
    <property type="match status" value="1"/>
</dbReference>
<dbReference type="AlphaFoldDB" id="A0A8A6W538"/>
<feature type="transmembrane region" description="Helical" evidence="17">
    <location>
        <begin position="176"/>
        <end position="197"/>
    </location>
</feature>
<dbReference type="InterPro" id="IPR001516">
    <property type="entry name" value="Proton_antipo_N"/>
</dbReference>
<evidence type="ECO:0000256" key="3">
    <source>
        <dbReference type="ARBA" id="ARBA00012944"/>
    </source>
</evidence>
<dbReference type="NCBIfam" id="NF005141">
    <property type="entry name" value="PRK06590.1"/>
    <property type="match status" value="1"/>
</dbReference>
<dbReference type="GO" id="GO:0042773">
    <property type="term" value="P:ATP synthesis coupled electron transport"/>
    <property type="evidence" value="ECO:0007669"/>
    <property type="project" value="InterPro"/>
</dbReference>
<proteinExistence type="inferred from homology"/>
<evidence type="ECO:0000256" key="6">
    <source>
        <dbReference type="ARBA" id="ARBA00022660"/>
    </source>
</evidence>
<name>A0A8A6W538_9ASCO</name>
<dbReference type="GO" id="GO:0005743">
    <property type="term" value="C:mitochondrial inner membrane"/>
    <property type="evidence" value="ECO:0007669"/>
    <property type="project" value="UniProtKB-SubCell"/>
</dbReference>
<keyword evidence="8" id="KW-0999">Mitochondrion inner membrane</keyword>
<feature type="transmembrane region" description="Helical" evidence="17">
    <location>
        <begin position="325"/>
        <end position="347"/>
    </location>
</feature>
<feature type="transmembrane region" description="Helical" evidence="17">
    <location>
        <begin position="406"/>
        <end position="428"/>
    </location>
</feature>
<comment type="function">
    <text evidence="17">Core subunit of the mitochondrial membrane respiratory chain NADH dehydrogenase (Complex I) which catalyzes electron transfer from NADH through the respiratory chain, using ubiquinone as an electron acceptor. Essential for the catalytic activity and assembly of complex I.</text>
</comment>
<evidence type="ECO:0000259" key="18">
    <source>
        <dbReference type="Pfam" id="PF00361"/>
    </source>
</evidence>
<evidence type="ECO:0000256" key="8">
    <source>
        <dbReference type="ARBA" id="ARBA00022792"/>
    </source>
</evidence>
<comment type="similarity">
    <text evidence="17">Belongs to the complex I subunit 5 family.</text>
</comment>
<dbReference type="EMBL" id="MT726211">
    <property type="protein sequence ID" value="QTK22287.1"/>
    <property type="molecule type" value="Genomic_DNA"/>
</dbReference>
<evidence type="ECO:0000256" key="10">
    <source>
        <dbReference type="ARBA" id="ARBA00022982"/>
    </source>
</evidence>
<comment type="function">
    <text evidence="1">Core subunit of the mitochondrial membrane respiratory chain NADH dehydrogenase (Complex I) that is believed to belong to the minimal assembly required for catalysis. Complex I functions in the transfer of electrons from NADH to the respiratory chain. The immediate electron acceptor for the enzyme is believed to be ubiquinone.</text>
</comment>
<keyword evidence="10" id="KW-0249">Electron transport</keyword>
<feature type="domain" description="NADH:quinone oxidoreductase/Mrp antiporter transmembrane" evidence="18">
    <location>
        <begin position="132"/>
        <end position="413"/>
    </location>
</feature>
<feature type="transmembrane region" description="Helical" evidence="17">
    <location>
        <begin position="368"/>
        <end position="386"/>
    </location>
</feature>
<evidence type="ECO:0000256" key="5">
    <source>
        <dbReference type="ARBA" id="ARBA00022448"/>
    </source>
</evidence>
<dbReference type="PRINTS" id="PR01434">
    <property type="entry name" value="NADHDHGNASE5"/>
</dbReference>
<feature type="transmembrane region" description="Helical" evidence="17">
    <location>
        <begin position="273"/>
        <end position="294"/>
    </location>
</feature>
<evidence type="ECO:0000256" key="13">
    <source>
        <dbReference type="ARBA" id="ARBA00023075"/>
    </source>
</evidence>
<dbReference type="Pfam" id="PF00662">
    <property type="entry name" value="Proton_antipo_N"/>
    <property type="match status" value="1"/>
</dbReference>
<evidence type="ECO:0000313" key="21">
    <source>
        <dbReference type="EMBL" id="QTK22287.1"/>
    </source>
</evidence>
<evidence type="ECO:0000256" key="14">
    <source>
        <dbReference type="ARBA" id="ARBA00023128"/>
    </source>
</evidence>
<accession>A0A8A6W538</accession>
<keyword evidence="9" id="KW-1278">Translocase</keyword>
<feature type="transmembrane region" description="Helical" evidence="17">
    <location>
        <begin position="243"/>
        <end position="261"/>
    </location>
</feature>
<keyword evidence="6" id="KW-0679">Respiratory chain</keyword>
<dbReference type="Pfam" id="PF00361">
    <property type="entry name" value="Proton_antipo_M"/>
    <property type="match status" value="1"/>
</dbReference>
<keyword evidence="11 17" id="KW-1133">Transmembrane helix</keyword>
<dbReference type="GeneID" id="70587545"/>
<evidence type="ECO:0000256" key="15">
    <source>
        <dbReference type="ARBA" id="ARBA00023136"/>
    </source>
</evidence>
<feature type="transmembrane region" description="Helical" evidence="17">
    <location>
        <begin position="496"/>
        <end position="520"/>
    </location>
</feature>
<feature type="transmembrane region" description="Helical" evidence="17">
    <location>
        <begin position="135"/>
        <end position="155"/>
    </location>
</feature>